<feature type="compositionally biased region" description="Basic and acidic residues" evidence="3">
    <location>
        <begin position="271"/>
        <end position="289"/>
    </location>
</feature>
<name>A0A0A1UB90_ENTIV</name>
<dbReference type="GO" id="GO:0005777">
    <property type="term" value="C:peroxisome"/>
    <property type="evidence" value="ECO:0007669"/>
    <property type="project" value="TreeGrafter"/>
</dbReference>
<dbReference type="Gene3D" id="1.10.1070.11">
    <property type="entry name" value="Phosphatidylinositol 3-/4-kinase, catalytic domain"/>
    <property type="match status" value="1"/>
</dbReference>
<dbReference type="SMART" id="SM00146">
    <property type="entry name" value="PI3Kc"/>
    <property type="match status" value="1"/>
</dbReference>
<feature type="region of interest" description="Disordered" evidence="3">
    <location>
        <begin position="268"/>
        <end position="301"/>
    </location>
</feature>
<dbReference type="VEuPathDB" id="AmoebaDB:EIN_523650"/>
<dbReference type="OrthoDB" id="381190at2759"/>
<evidence type="ECO:0000313" key="5">
    <source>
        <dbReference type="EMBL" id="ELP92467.1"/>
    </source>
</evidence>
<dbReference type="InterPro" id="IPR011009">
    <property type="entry name" value="Kinase-like_dom_sf"/>
</dbReference>
<keyword evidence="2" id="KW-0418">Kinase</keyword>
<dbReference type="Proteomes" id="UP000014680">
    <property type="component" value="Unassembled WGS sequence"/>
</dbReference>
<evidence type="ECO:0000259" key="4">
    <source>
        <dbReference type="PROSITE" id="PS50290"/>
    </source>
</evidence>
<keyword evidence="6" id="KW-1185">Reference proteome</keyword>
<dbReference type="EMBL" id="KB206368">
    <property type="protein sequence ID" value="ELP92467.1"/>
    <property type="molecule type" value="Genomic_DNA"/>
</dbReference>
<dbReference type="InterPro" id="IPR000403">
    <property type="entry name" value="PI3/4_kinase_cat_dom"/>
</dbReference>
<dbReference type="RefSeq" id="XP_004259238.1">
    <property type="nucleotide sequence ID" value="XM_004259190.1"/>
</dbReference>
<dbReference type="PANTHER" id="PTHR10048">
    <property type="entry name" value="PHOSPHATIDYLINOSITOL KINASE"/>
    <property type="match status" value="1"/>
</dbReference>
<dbReference type="InterPro" id="IPR036940">
    <property type="entry name" value="PI3/4_kinase_cat_sf"/>
</dbReference>
<keyword evidence="1" id="KW-0808">Transferase</keyword>
<evidence type="ECO:0000313" key="6">
    <source>
        <dbReference type="Proteomes" id="UP000014680"/>
    </source>
</evidence>
<organism evidence="5 6">
    <name type="scientific">Entamoeba invadens IP1</name>
    <dbReference type="NCBI Taxonomy" id="370355"/>
    <lineage>
        <taxon>Eukaryota</taxon>
        <taxon>Amoebozoa</taxon>
        <taxon>Evosea</taxon>
        <taxon>Archamoebae</taxon>
        <taxon>Mastigamoebida</taxon>
        <taxon>Entamoebidae</taxon>
        <taxon>Entamoeba</taxon>
    </lineage>
</organism>
<evidence type="ECO:0000256" key="1">
    <source>
        <dbReference type="ARBA" id="ARBA00022679"/>
    </source>
</evidence>
<dbReference type="GO" id="GO:0005768">
    <property type="term" value="C:endosome"/>
    <property type="evidence" value="ECO:0007669"/>
    <property type="project" value="TreeGrafter"/>
</dbReference>
<dbReference type="GeneID" id="14891446"/>
<dbReference type="GO" id="GO:0000045">
    <property type="term" value="P:autophagosome assembly"/>
    <property type="evidence" value="ECO:0007669"/>
    <property type="project" value="TreeGrafter"/>
</dbReference>
<reference evidence="5 6" key="1">
    <citation type="submission" date="2012-10" db="EMBL/GenBank/DDBJ databases">
        <authorList>
            <person name="Zafar N."/>
            <person name="Inman J."/>
            <person name="Hall N."/>
            <person name="Lorenzi H."/>
            <person name="Caler E."/>
        </authorList>
    </citation>
    <scope>NUCLEOTIDE SEQUENCE [LARGE SCALE GENOMIC DNA]</scope>
    <source>
        <strain evidence="5 6">IP1</strain>
    </source>
</reference>
<dbReference type="GO" id="GO:0048015">
    <property type="term" value="P:phosphatidylinositol-mediated signaling"/>
    <property type="evidence" value="ECO:0007669"/>
    <property type="project" value="TreeGrafter"/>
</dbReference>
<dbReference type="Pfam" id="PF00454">
    <property type="entry name" value="PI3_PI4_kinase"/>
    <property type="match status" value="1"/>
</dbReference>
<dbReference type="KEGG" id="eiv:EIN_523650"/>
<protein>
    <recommendedName>
        <fullName evidence="4">PI3K/PI4K catalytic domain-containing protein</fullName>
    </recommendedName>
</protein>
<dbReference type="PROSITE" id="PS00916">
    <property type="entry name" value="PI3_4_KINASE_2"/>
    <property type="match status" value="1"/>
</dbReference>
<dbReference type="GO" id="GO:0034271">
    <property type="term" value="C:phosphatidylinositol 3-kinase complex, class III, type I"/>
    <property type="evidence" value="ECO:0007669"/>
    <property type="project" value="TreeGrafter"/>
</dbReference>
<dbReference type="InterPro" id="IPR018936">
    <property type="entry name" value="PI3/4_kinase_CS"/>
</dbReference>
<evidence type="ECO:0000256" key="2">
    <source>
        <dbReference type="ARBA" id="ARBA00022777"/>
    </source>
</evidence>
<evidence type="ECO:0000256" key="3">
    <source>
        <dbReference type="SAM" id="MobiDB-lite"/>
    </source>
</evidence>
<accession>A0A0A1UB90</accession>
<dbReference type="SUPFAM" id="SSF56112">
    <property type="entry name" value="Protein kinase-like (PK-like)"/>
    <property type="match status" value="1"/>
</dbReference>
<dbReference type="GO" id="GO:0016303">
    <property type="term" value="F:1-phosphatidylinositol-3-kinase activity"/>
    <property type="evidence" value="ECO:0007669"/>
    <property type="project" value="TreeGrafter"/>
</dbReference>
<dbReference type="PROSITE" id="PS50290">
    <property type="entry name" value="PI3_4_KINASE_3"/>
    <property type="match status" value="1"/>
</dbReference>
<dbReference type="GO" id="GO:0000407">
    <property type="term" value="C:phagophore assembly site"/>
    <property type="evidence" value="ECO:0007669"/>
    <property type="project" value="TreeGrafter"/>
</dbReference>
<dbReference type="GO" id="GO:0006897">
    <property type="term" value="P:endocytosis"/>
    <property type="evidence" value="ECO:0007669"/>
    <property type="project" value="TreeGrafter"/>
</dbReference>
<proteinExistence type="predicted"/>
<dbReference type="InterPro" id="IPR015433">
    <property type="entry name" value="PI3/4_kinase"/>
</dbReference>
<dbReference type="GO" id="GO:0034272">
    <property type="term" value="C:phosphatidylinositol 3-kinase complex, class III, type II"/>
    <property type="evidence" value="ECO:0007669"/>
    <property type="project" value="TreeGrafter"/>
</dbReference>
<dbReference type="OMA" id="HEILSWI"/>
<dbReference type="PANTHER" id="PTHR10048:SF7">
    <property type="entry name" value="PHOSPHATIDYLINOSITOL 3-KINASE CATALYTIC SUBUNIT TYPE 3"/>
    <property type="match status" value="1"/>
</dbReference>
<feature type="domain" description="PI3K/PI4K catalytic" evidence="4">
    <location>
        <begin position="205"/>
        <end position="537"/>
    </location>
</feature>
<sequence length="552" mass="63461">MPPLSTTEKFLFYQQMAMDSLHSYQLLDLKNDNNFLRENAHVIMAYIKHLHRGFYKTELFESFLTLVQHNQFFALRVVTLHRAQNICLCSDSDFQKHYNYSYHPNKCGILEVLKSRLEHEDPLITPLTFQSLSDTERSIDELICWLNEKYADGDSIEGQTLLFDSGFLGPEIVSQDVQSLKEKKQKLIKWPIHVDPFFSNKNVMCLRMLKKFKSTNGPIEIQVTVIDNVGVDVYSILYKKGDDIRRELAAETCIGIFNVFFSSFSNRNSHTKNEKKTQETTQSRSDKSSQSETQSDQDKETVNGTIKEIIDSITPYGKTYRVLPLLSGGVIEMVGCTPPKQLCRQHAEMTCCVDFFEYEALLAQNCPKCAAALSISRLSEAEGQRLIRSLAGGFISGYVLGVHDRHLENMKFDLCTWEFFHIDFGYLFNSRPNFDANLFAVPVSIRKQLGEINMNLKSEVMNGWDLFLKTSADGFIVMRRNAGVLVCLVALCFFFDDKIDKKFVEEWVNNILFIGQNESDAVELVIKDLQKFSVEKMIKDSQHEVLRWLRGI</sequence>
<gene>
    <name evidence="5" type="ORF">EIN_523650</name>
</gene>
<dbReference type="AlphaFoldDB" id="A0A0A1UB90"/>